<evidence type="ECO:0000256" key="1">
    <source>
        <dbReference type="ARBA" id="ARBA00006739"/>
    </source>
</evidence>
<comment type="caution">
    <text evidence="3">The sequence shown here is derived from an EMBL/GenBank/DDBJ whole genome shotgun (WGS) entry which is preliminary data.</text>
</comment>
<keyword evidence="4" id="KW-1185">Reference proteome</keyword>
<reference evidence="3 4" key="1">
    <citation type="journal article" date="2019" name="Int. J. Syst. Evol. Microbiol.">
        <title>The Global Catalogue of Microorganisms (GCM) 10K type strain sequencing project: providing services to taxonomists for standard genome sequencing and annotation.</title>
        <authorList>
            <consortium name="The Broad Institute Genomics Platform"/>
            <consortium name="The Broad Institute Genome Sequencing Center for Infectious Disease"/>
            <person name="Wu L."/>
            <person name="Ma J."/>
        </authorList>
    </citation>
    <scope>NUCLEOTIDE SEQUENCE [LARGE SCALE GENOMIC DNA]</scope>
    <source>
        <strain evidence="3 4">JCM 15395</strain>
    </source>
</reference>
<comment type="similarity">
    <text evidence="1">Belongs to the glycosyltransferase 2 family.</text>
</comment>
<dbReference type="InterPro" id="IPR001173">
    <property type="entry name" value="Glyco_trans_2-like"/>
</dbReference>
<feature type="domain" description="Glycosyltransferase 2-like" evidence="2">
    <location>
        <begin position="203"/>
        <end position="312"/>
    </location>
</feature>
<proteinExistence type="inferred from homology"/>
<dbReference type="InterPro" id="IPR029044">
    <property type="entry name" value="Nucleotide-diphossugar_trans"/>
</dbReference>
<sequence length="428" mass="48933">MKDITVILIHYTGQSALLKALISLKNVSSRLKSIIVLHKINTSVIYNFNNGDWSGRIQYIAIKDGNLGKTLSNMIHTIETNYVMFLYKNDYIPSVAPVKAFNLPPSKAVLGTFYHNRNVVINFPLVVRTSLLREKQFLSTFHLPFEEALFPSWLSTVENNLKSFKKGLVRQTMKNSSTDIFEKQRLMQKYQLEKTNTTNPSLSILISVYNMETYVETAVVSCLLQNEQPDQLLVIDDGSTDRSHQFLQQWNDGQKVMVFNKKNGGKARALNELLPLVSSDFILELDADDWLDPDAVSVIKKRIAGLPDDVSVLYGNLRKWKQLTGDVIYKGVAKGTAIKGRTNLLAYRFPLGPRVYRTSSLRNIGGFPVIAFENGRLYEDVSVLDRLLKQSRLHYQDFTVYNVREHKESITKNNLQSWKKFLKGLKER</sequence>
<dbReference type="PANTHER" id="PTHR22916:SF3">
    <property type="entry name" value="UDP-GLCNAC:BETAGAL BETA-1,3-N-ACETYLGLUCOSAMINYLTRANSFERASE-LIKE PROTEIN 1"/>
    <property type="match status" value="1"/>
</dbReference>
<evidence type="ECO:0000313" key="4">
    <source>
        <dbReference type="Proteomes" id="UP001500866"/>
    </source>
</evidence>
<accession>A0ABN1G4N0</accession>
<dbReference type="SUPFAM" id="SSF53448">
    <property type="entry name" value="Nucleotide-diphospho-sugar transferases"/>
    <property type="match status" value="1"/>
</dbReference>
<evidence type="ECO:0000313" key="3">
    <source>
        <dbReference type="EMBL" id="GAA0604062.1"/>
    </source>
</evidence>
<dbReference type="Gene3D" id="3.90.550.10">
    <property type="entry name" value="Spore Coat Polysaccharide Biosynthesis Protein SpsA, Chain A"/>
    <property type="match status" value="1"/>
</dbReference>
<evidence type="ECO:0000259" key="2">
    <source>
        <dbReference type="Pfam" id="PF00535"/>
    </source>
</evidence>
<dbReference type="Pfam" id="PF00535">
    <property type="entry name" value="Glycos_transf_2"/>
    <property type="match status" value="1"/>
</dbReference>
<dbReference type="PANTHER" id="PTHR22916">
    <property type="entry name" value="GLYCOSYLTRANSFERASE"/>
    <property type="match status" value="1"/>
</dbReference>
<protein>
    <recommendedName>
        <fullName evidence="2">Glycosyltransferase 2-like domain-containing protein</fullName>
    </recommendedName>
</protein>
<dbReference type="Proteomes" id="UP001500866">
    <property type="component" value="Unassembled WGS sequence"/>
</dbReference>
<dbReference type="CDD" id="cd00761">
    <property type="entry name" value="Glyco_tranf_GTA_type"/>
    <property type="match status" value="1"/>
</dbReference>
<organism evidence="3 4">
    <name type="scientific">Virgibacillus siamensis</name>
    <dbReference type="NCBI Taxonomy" id="480071"/>
    <lineage>
        <taxon>Bacteria</taxon>
        <taxon>Bacillati</taxon>
        <taxon>Bacillota</taxon>
        <taxon>Bacilli</taxon>
        <taxon>Bacillales</taxon>
        <taxon>Bacillaceae</taxon>
        <taxon>Virgibacillus</taxon>
    </lineage>
</organism>
<name>A0ABN1G4N0_9BACI</name>
<dbReference type="EMBL" id="BAAADS010000015">
    <property type="protein sequence ID" value="GAA0604062.1"/>
    <property type="molecule type" value="Genomic_DNA"/>
</dbReference>
<dbReference type="RefSeq" id="WP_343812906.1">
    <property type="nucleotide sequence ID" value="NZ_BAAADS010000015.1"/>
</dbReference>
<gene>
    <name evidence="3" type="ORF">GCM10009001_21500</name>
</gene>